<gene>
    <name evidence="1" type="ORF">METZ01_LOCUS501741</name>
</gene>
<evidence type="ECO:0000313" key="1">
    <source>
        <dbReference type="EMBL" id="SVE48887.1"/>
    </source>
</evidence>
<proteinExistence type="predicted"/>
<name>A0A383DWE2_9ZZZZ</name>
<accession>A0A383DWE2</accession>
<organism evidence="1">
    <name type="scientific">marine metagenome</name>
    <dbReference type="NCBI Taxonomy" id="408172"/>
    <lineage>
        <taxon>unclassified sequences</taxon>
        <taxon>metagenomes</taxon>
        <taxon>ecological metagenomes</taxon>
    </lineage>
</organism>
<reference evidence="1" key="1">
    <citation type="submission" date="2018-05" db="EMBL/GenBank/DDBJ databases">
        <authorList>
            <person name="Lanie J.A."/>
            <person name="Ng W.-L."/>
            <person name="Kazmierczak K.M."/>
            <person name="Andrzejewski T.M."/>
            <person name="Davidsen T.M."/>
            <person name="Wayne K.J."/>
            <person name="Tettelin H."/>
            <person name="Glass J.I."/>
            <person name="Rusch D."/>
            <person name="Podicherti R."/>
            <person name="Tsui H.-C.T."/>
            <person name="Winkler M.E."/>
        </authorList>
    </citation>
    <scope>NUCLEOTIDE SEQUENCE</scope>
</reference>
<sequence length="27" mass="3090">MQIDYNLKFAEGHSTKGRIDNTIHSVD</sequence>
<dbReference type="AlphaFoldDB" id="A0A383DWE2"/>
<dbReference type="EMBL" id="UINC01220814">
    <property type="protein sequence ID" value="SVE48887.1"/>
    <property type="molecule type" value="Genomic_DNA"/>
</dbReference>
<protein>
    <submittedName>
        <fullName evidence="1">Uncharacterized protein</fullName>
    </submittedName>
</protein>